<proteinExistence type="predicted"/>
<feature type="domain" description="Putative regulatory protein FmdB zinc ribbon" evidence="1">
    <location>
        <begin position="1"/>
        <end position="42"/>
    </location>
</feature>
<reference evidence="2 3" key="1">
    <citation type="submission" date="2021-05" db="EMBL/GenBank/DDBJ databases">
        <title>The draft genome of Geobacter luticola JCM 17780.</title>
        <authorList>
            <person name="Xu Z."/>
            <person name="Masuda Y."/>
            <person name="Itoh H."/>
            <person name="Senoo K."/>
        </authorList>
    </citation>
    <scope>NUCLEOTIDE SEQUENCE [LARGE SCALE GENOMIC DNA]</scope>
    <source>
        <strain evidence="2 3">JCM 17780</strain>
    </source>
</reference>
<evidence type="ECO:0000313" key="2">
    <source>
        <dbReference type="EMBL" id="MBT0652055.1"/>
    </source>
</evidence>
<organism evidence="2 3">
    <name type="scientific">Geomobilimonas luticola</name>
    <dbReference type="NCBI Taxonomy" id="1114878"/>
    <lineage>
        <taxon>Bacteria</taxon>
        <taxon>Pseudomonadati</taxon>
        <taxon>Thermodesulfobacteriota</taxon>
        <taxon>Desulfuromonadia</taxon>
        <taxon>Geobacterales</taxon>
        <taxon>Geobacteraceae</taxon>
        <taxon>Geomobilimonas</taxon>
    </lineage>
</organism>
<dbReference type="EMBL" id="JAHCVK010000001">
    <property type="protein sequence ID" value="MBT0652055.1"/>
    <property type="molecule type" value="Genomic_DNA"/>
</dbReference>
<dbReference type="Pfam" id="PF09723">
    <property type="entry name" value="Zn_ribbon_8"/>
    <property type="match status" value="1"/>
</dbReference>
<dbReference type="InterPro" id="IPR013429">
    <property type="entry name" value="Regulatory_FmdB_Zinc_ribbon"/>
</dbReference>
<protein>
    <submittedName>
        <fullName evidence="2">Zinc ribbon domain-containing protein</fullName>
    </submittedName>
</protein>
<name>A0ABS5SA80_9BACT</name>
<dbReference type="NCBIfam" id="TIGR02605">
    <property type="entry name" value="CxxC_CxxC_SSSS"/>
    <property type="match status" value="1"/>
</dbReference>
<gene>
    <name evidence="2" type="ORF">KI810_03240</name>
</gene>
<dbReference type="Proteomes" id="UP000756860">
    <property type="component" value="Unassembled WGS sequence"/>
</dbReference>
<dbReference type="SMART" id="SM00834">
    <property type="entry name" value="CxxC_CXXC_SSSS"/>
    <property type="match status" value="1"/>
</dbReference>
<keyword evidence="3" id="KW-1185">Reference proteome</keyword>
<comment type="caution">
    <text evidence="2">The sequence shown here is derived from an EMBL/GenBank/DDBJ whole genome shotgun (WGS) entry which is preliminary data.</text>
</comment>
<evidence type="ECO:0000259" key="1">
    <source>
        <dbReference type="SMART" id="SM00834"/>
    </source>
</evidence>
<sequence>MPLFEYTCMACGCRFETLQKADVAYQTECPSCGSVEVNRELSTFSSVGNPASAAGCFSGG</sequence>
<accession>A0ABS5SA80</accession>
<evidence type="ECO:0000313" key="3">
    <source>
        <dbReference type="Proteomes" id="UP000756860"/>
    </source>
</evidence>